<accession>A0AAE1B2T7</accession>
<sequence>MDPPQINARIAELAENLNDALDEVVVVAALIDNEQLQASLGEASAFFESARSGLDGKDREEILADVQVIYAQGKQWLLDLLADFGFDATDPDFADLMAGLTKVFGESEQQFIQDTESLNADELREVVKEDLTDLELAVNTVSGYLDVVDVHMVASIVDGVQQQVQSLVPKTAGLSYDQIRARIQPIIQAIQSLMQLN</sequence>
<proteinExistence type="predicted"/>
<gene>
    <name evidence="1" type="ORF">RRG08_049318</name>
</gene>
<dbReference type="AlphaFoldDB" id="A0AAE1B2T7"/>
<comment type="caution">
    <text evidence="1">The sequence shown here is derived from an EMBL/GenBank/DDBJ whole genome shotgun (WGS) entry which is preliminary data.</text>
</comment>
<name>A0AAE1B2T7_9GAST</name>
<evidence type="ECO:0000313" key="1">
    <source>
        <dbReference type="EMBL" id="KAK3798638.1"/>
    </source>
</evidence>
<dbReference type="EMBL" id="JAWDGP010000652">
    <property type="protein sequence ID" value="KAK3798638.1"/>
    <property type="molecule type" value="Genomic_DNA"/>
</dbReference>
<protein>
    <submittedName>
        <fullName evidence="1">Uncharacterized protein</fullName>
    </submittedName>
</protein>
<reference evidence="1" key="1">
    <citation type="journal article" date="2023" name="G3 (Bethesda)">
        <title>A reference genome for the long-term kleptoplast-retaining sea slug Elysia crispata morphotype clarki.</title>
        <authorList>
            <person name="Eastman K.E."/>
            <person name="Pendleton A.L."/>
            <person name="Shaikh M.A."/>
            <person name="Suttiyut T."/>
            <person name="Ogas R."/>
            <person name="Tomko P."/>
            <person name="Gavelis G."/>
            <person name="Widhalm J.R."/>
            <person name="Wisecaver J.H."/>
        </authorList>
    </citation>
    <scope>NUCLEOTIDE SEQUENCE</scope>
    <source>
        <strain evidence="1">ECLA1</strain>
    </source>
</reference>
<organism evidence="1 2">
    <name type="scientific">Elysia crispata</name>
    <name type="common">lettuce slug</name>
    <dbReference type="NCBI Taxonomy" id="231223"/>
    <lineage>
        <taxon>Eukaryota</taxon>
        <taxon>Metazoa</taxon>
        <taxon>Spiralia</taxon>
        <taxon>Lophotrochozoa</taxon>
        <taxon>Mollusca</taxon>
        <taxon>Gastropoda</taxon>
        <taxon>Heterobranchia</taxon>
        <taxon>Euthyneura</taxon>
        <taxon>Panpulmonata</taxon>
        <taxon>Sacoglossa</taxon>
        <taxon>Placobranchoidea</taxon>
        <taxon>Plakobranchidae</taxon>
        <taxon>Elysia</taxon>
    </lineage>
</organism>
<keyword evidence="2" id="KW-1185">Reference proteome</keyword>
<evidence type="ECO:0000313" key="2">
    <source>
        <dbReference type="Proteomes" id="UP001283361"/>
    </source>
</evidence>
<dbReference type="Proteomes" id="UP001283361">
    <property type="component" value="Unassembled WGS sequence"/>
</dbReference>